<dbReference type="InterPro" id="IPR053802">
    <property type="entry name" value="DUF6950"/>
</dbReference>
<dbReference type="KEGG" id="hmd:CTT34_10375"/>
<dbReference type="RefSeq" id="WP_390620228.1">
    <property type="nucleotide sequence ID" value="NZ_CP024621.1"/>
</dbReference>
<evidence type="ECO:0000259" key="1">
    <source>
        <dbReference type="Pfam" id="PF22262"/>
    </source>
</evidence>
<proteinExistence type="predicted"/>
<name>A0A857GRV0_9GAMM</name>
<dbReference type="EMBL" id="CP024621">
    <property type="protein sequence ID" value="QHD51557.1"/>
    <property type="molecule type" value="Genomic_DNA"/>
</dbReference>
<dbReference type="AlphaFoldDB" id="A0A857GRV0"/>
<organism evidence="2 3">
    <name type="scientific">Vreelandella aquamarina</name>
    <dbReference type="NCBI Taxonomy" id="77097"/>
    <lineage>
        <taxon>Bacteria</taxon>
        <taxon>Pseudomonadati</taxon>
        <taxon>Pseudomonadota</taxon>
        <taxon>Gammaproteobacteria</taxon>
        <taxon>Oceanospirillales</taxon>
        <taxon>Halomonadaceae</taxon>
        <taxon>Vreelandella</taxon>
    </lineage>
</organism>
<reference evidence="2 3" key="1">
    <citation type="submission" date="2017-10" db="EMBL/GenBank/DDBJ databases">
        <title>Coral associated bacteria.</title>
        <authorList>
            <person name="Wang X."/>
        </authorList>
    </citation>
    <scope>NUCLEOTIDE SEQUENCE [LARGE SCALE GENOMIC DNA]</scope>
    <source>
        <strain evidence="2 3">SCSIO 43005</strain>
    </source>
</reference>
<evidence type="ECO:0000313" key="2">
    <source>
        <dbReference type="EMBL" id="QHD51557.1"/>
    </source>
</evidence>
<protein>
    <recommendedName>
        <fullName evidence="1">DUF6950 domain-containing protein</fullName>
    </recommendedName>
</protein>
<accession>A0A857GRV0</accession>
<gene>
    <name evidence="2" type="ORF">CTT34_10375</name>
</gene>
<dbReference type="Pfam" id="PF22262">
    <property type="entry name" value="DUF6950"/>
    <property type="match status" value="1"/>
</dbReference>
<feature type="domain" description="DUF6950" evidence="1">
    <location>
        <begin position="1"/>
        <end position="131"/>
    </location>
</feature>
<dbReference type="Proteomes" id="UP000463949">
    <property type="component" value="Chromosome"/>
</dbReference>
<sequence>MRHRDWATRLHQEIQAASERPFLWGEFDCCLFAADCCVAVCGIDPAADYRGRYTTETGAKRVLLNTHGSLEGAWDACFERVPVALRQRGDVVLFTSDFGRCVGVVWAGAIWAVTEDGVARVAADPEVCWRVDNVKGG</sequence>
<evidence type="ECO:0000313" key="3">
    <source>
        <dbReference type="Proteomes" id="UP000463949"/>
    </source>
</evidence>